<dbReference type="Pfam" id="PF00653">
    <property type="entry name" value="BIR"/>
    <property type="match status" value="2"/>
</dbReference>
<dbReference type="GO" id="GO:0005634">
    <property type="term" value="C:nucleus"/>
    <property type="evidence" value="ECO:0007669"/>
    <property type="project" value="TreeGrafter"/>
</dbReference>
<dbReference type="CDD" id="cd00022">
    <property type="entry name" value="BIR"/>
    <property type="match status" value="2"/>
</dbReference>
<evidence type="ECO:0000313" key="1">
    <source>
        <dbReference type="EMBL" id="CAB3388735.1"/>
    </source>
</evidence>
<dbReference type="GO" id="GO:0005737">
    <property type="term" value="C:cytoplasm"/>
    <property type="evidence" value="ECO:0007669"/>
    <property type="project" value="TreeGrafter"/>
</dbReference>
<comment type="caution">
    <text evidence="1">The sequence shown here is derived from an EMBL/GenBank/DDBJ whole genome shotgun (WGS) entry which is preliminary data.</text>
</comment>
<dbReference type="PANTHER" id="PTHR10044:SF139">
    <property type="entry name" value="DEATH-ASSOCIATED INHIBITOR OF APOPTOSIS 2"/>
    <property type="match status" value="1"/>
</dbReference>
<dbReference type="AlphaFoldDB" id="A0A8S1E6S6"/>
<dbReference type="InterPro" id="IPR050784">
    <property type="entry name" value="IAP"/>
</dbReference>
<dbReference type="Gene3D" id="1.10.1170.10">
    <property type="entry name" value="Inhibitor Of Apoptosis Protein (2mihbC-IAP-1), Chain A"/>
    <property type="match status" value="2"/>
</dbReference>
<dbReference type="EMBL" id="CADEPI010000884">
    <property type="protein sequence ID" value="CAB3388735.1"/>
    <property type="molecule type" value="Genomic_DNA"/>
</dbReference>
<proteinExistence type="predicted"/>
<evidence type="ECO:0000313" key="2">
    <source>
        <dbReference type="Proteomes" id="UP000494165"/>
    </source>
</evidence>
<feature type="non-terminal residue" evidence="1">
    <location>
        <position position="1"/>
    </location>
</feature>
<organism evidence="1 2">
    <name type="scientific">Cloeon dipterum</name>
    <dbReference type="NCBI Taxonomy" id="197152"/>
    <lineage>
        <taxon>Eukaryota</taxon>
        <taxon>Metazoa</taxon>
        <taxon>Ecdysozoa</taxon>
        <taxon>Arthropoda</taxon>
        <taxon>Hexapoda</taxon>
        <taxon>Insecta</taxon>
        <taxon>Pterygota</taxon>
        <taxon>Palaeoptera</taxon>
        <taxon>Ephemeroptera</taxon>
        <taxon>Pisciforma</taxon>
        <taxon>Baetidae</taxon>
        <taxon>Cloeon</taxon>
    </lineage>
</organism>
<dbReference type="GO" id="GO:0051726">
    <property type="term" value="P:regulation of cell cycle"/>
    <property type="evidence" value="ECO:0007669"/>
    <property type="project" value="TreeGrafter"/>
</dbReference>
<dbReference type="SMART" id="SM00238">
    <property type="entry name" value="BIR"/>
    <property type="match status" value="2"/>
</dbReference>
<dbReference type="OrthoDB" id="6579787at2759"/>
<dbReference type="Proteomes" id="UP000494165">
    <property type="component" value="Unassembled WGS sequence"/>
</dbReference>
<dbReference type="PROSITE" id="PS50143">
    <property type="entry name" value="BIR_REPEAT_2"/>
    <property type="match status" value="2"/>
</dbReference>
<reference evidence="1 2" key="1">
    <citation type="submission" date="2020-04" db="EMBL/GenBank/DDBJ databases">
        <authorList>
            <person name="Alioto T."/>
            <person name="Alioto T."/>
            <person name="Gomez Garrido J."/>
        </authorList>
    </citation>
    <scope>NUCLEOTIDE SEQUENCE [LARGE SCALE GENOMIC DNA]</scope>
</reference>
<protein>
    <submittedName>
        <fullName evidence="1">Uncharacterized protein</fullName>
    </submittedName>
</protein>
<gene>
    <name evidence="1" type="ORF">CLODIP_2_CD08679</name>
</gene>
<sequence length="302" mass="35214">RLYSLLKMNDWQHVGPFSLAKSGFYYTGEADNVRCAFCNLEVRGWEEEDTADGEHRRWNPNCPFLCNDQRVPNIAIGDEMTQEKICRAQAAINQSDRPAHLQNTEWKLCNKNTLFNPIIVSIRFKQRMKRLKDAIKTAATSRRELEENPHKENLNFSFSMHRINSVDNVPMGTNFNGKNYKYEAHRLYSLLKKSDWVYVGPFGLAKSGFYYTGDGDNVRCVFCNLEVRGWEEGDTPDGEHQRWNPNCPFLCNRQSVQNIKIGDERVVVQHDSLSRTHSDENCIIDPLEEWPKYPNFKQYSCR</sequence>
<accession>A0A8S1E6S6</accession>
<dbReference type="InterPro" id="IPR001370">
    <property type="entry name" value="BIR_rpt"/>
</dbReference>
<name>A0A8S1E6S6_9INSE</name>
<dbReference type="SUPFAM" id="SSF57924">
    <property type="entry name" value="Inhibitor of apoptosis (IAP) repeat"/>
    <property type="match status" value="2"/>
</dbReference>
<keyword evidence="2" id="KW-1185">Reference proteome</keyword>
<dbReference type="PANTHER" id="PTHR10044">
    <property type="entry name" value="INHIBITOR OF APOPTOSIS"/>
    <property type="match status" value="1"/>
</dbReference>